<evidence type="ECO:0000313" key="2">
    <source>
        <dbReference type="EMBL" id="SMA49116.1"/>
    </source>
</evidence>
<keyword evidence="3" id="KW-1185">Reference proteome</keyword>
<dbReference type="Proteomes" id="UP000196573">
    <property type="component" value="Unassembled WGS sequence"/>
</dbReference>
<evidence type="ECO:0008006" key="4">
    <source>
        <dbReference type="Google" id="ProtNLM"/>
    </source>
</evidence>
<dbReference type="AlphaFoldDB" id="A0A1X7AMF1"/>
<organism evidence="2 3">
    <name type="scientific">Parendozoicomonas haliclonae</name>
    <dbReference type="NCBI Taxonomy" id="1960125"/>
    <lineage>
        <taxon>Bacteria</taxon>
        <taxon>Pseudomonadati</taxon>
        <taxon>Pseudomonadota</taxon>
        <taxon>Gammaproteobacteria</taxon>
        <taxon>Oceanospirillales</taxon>
        <taxon>Endozoicomonadaceae</taxon>
        <taxon>Parendozoicomonas</taxon>
    </lineage>
</organism>
<feature type="chain" id="PRO_5013072694" description="DUF637 domain-containing protein" evidence="1">
    <location>
        <begin position="25"/>
        <end position="496"/>
    </location>
</feature>
<evidence type="ECO:0000256" key="1">
    <source>
        <dbReference type="SAM" id="SignalP"/>
    </source>
</evidence>
<evidence type="ECO:0000313" key="3">
    <source>
        <dbReference type="Proteomes" id="UP000196573"/>
    </source>
</evidence>
<dbReference type="EMBL" id="FWPT01000007">
    <property type="protein sequence ID" value="SMA49116.1"/>
    <property type="molecule type" value="Genomic_DNA"/>
</dbReference>
<sequence>MAKPCLKFLTALFSGLLLTFQALASAVAEPERTALMVIYKDGSGSFVTETNEDGDLLLGIGSADAPLGKVSLNTPYNDSYYRDASRNYFQNLDLELGPHMANTPITTDWTTKGKKHVRSHREHVGRILLPFAAAAAAFGGISDPDLDYKNDNLITNFGHYMVIATVNNLANYVDESLVELLGEHHLGGVIPPEWAAKGAVALLMLGTGQLESVGDKAHLSVGKSIRFFSQSQFIGKASLMLGEVSGQALDRVTSLSPETRKVLTSAIGGAATATSYYLTTELLGGRDSTIDLHSKISNATILGIAKASTPFIDDFISLGTDDPLLKNIGTHALLEVVSLSAAGGLYALVSRTPSHKLAGGLYATKLIAGSFMKLAGTSAAEMVGNKTINLMMGERRDWTTTATKALSYLSMSLLANQIYSIYGMPVGKSNPLLKEALHKFRDGVYIATITNGVTGLIEDIVRGVEPPQPITLDLDIKAQRLNPTAQMLTPATVVME</sequence>
<protein>
    <recommendedName>
        <fullName evidence="4">DUF637 domain-containing protein</fullName>
    </recommendedName>
</protein>
<dbReference type="RefSeq" id="WP_087111417.1">
    <property type="nucleotide sequence ID" value="NZ_CBCSCN010000007.1"/>
</dbReference>
<accession>A0A1X7AMF1</accession>
<feature type="signal peptide" evidence="1">
    <location>
        <begin position="1"/>
        <end position="24"/>
    </location>
</feature>
<name>A0A1X7AMF1_9GAMM</name>
<keyword evidence="1" id="KW-0732">Signal</keyword>
<dbReference type="OrthoDB" id="9827725at2"/>
<proteinExistence type="predicted"/>
<reference evidence="2 3" key="1">
    <citation type="submission" date="2017-03" db="EMBL/GenBank/DDBJ databases">
        <authorList>
            <person name="Afonso C.L."/>
            <person name="Miller P.J."/>
            <person name="Scott M.A."/>
            <person name="Spackman E."/>
            <person name="Goraichik I."/>
            <person name="Dimitrov K.M."/>
            <person name="Suarez D.L."/>
            <person name="Swayne D.E."/>
        </authorList>
    </citation>
    <scope>NUCLEOTIDE SEQUENCE [LARGE SCALE GENOMIC DNA]</scope>
    <source>
        <strain evidence="2">SB41UT1</strain>
    </source>
</reference>
<gene>
    <name evidence="2" type="ORF">EHSB41UT_03063</name>
</gene>